<feature type="signal peptide" evidence="5">
    <location>
        <begin position="1"/>
        <end position="23"/>
    </location>
</feature>
<dbReference type="PANTHER" id="PTHR22595:SF161">
    <property type="entry name" value="GENOME ASSEMBLY, CHROMOSOME: A04"/>
    <property type="match status" value="1"/>
</dbReference>
<dbReference type="CDD" id="cd00035">
    <property type="entry name" value="ChtBD1"/>
    <property type="match status" value="1"/>
</dbReference>
<accession>A0ABM0YUY6</accession>
<evidence type="ECO:0000256" key="5">
    <source>
        <dbReference type="SAM" id="SignalP"/>
    </source>
</evidence>
<comment type="caution">
    <text evidence="4">Lacks conserved residue(s) required for the propagation of feature annotation.</text>
</comment>
<evidence type="ECO:0000256" key="3">
    <source>
        <dbReference type="ARBA" id="ARBA00023157"/>
    </source>
</evidence>
<proteinExistence type="inferred from homology"/>
<dbReference type="Pfam" id="PF00182">
    <property type="entry name" value="Glyco_hydro_19"/>
    <property type="match status" value="1"/>
</dbReference>
<reference evidence="8" key="2">
    <citation type="submission" date="2025-08" db="UniProtKB">
        <authorList>
            <consortium name="RefSeq"/>
        </authorList>
    </citation>
    <scope>IDENTIFICATION</scope>
    <source>
        <tissue evidence="8">Leaf</tissue>
    </source>
</reference>
<dbReference type="InterPro" id="IPR036861">
    <property type="entry name" value="Endochitinase-like_sf"/>
</dbReference>
<dbReference type="PIRSF" id="PIRSF001060">
    <property type="entry name" value="Endochitinase"/>
    <property type="match status" value="1"/>
</dbReference>
<dbReference type="RefSeq" id="XP_010506249.1">
    <property type="nucleotide sequence ID" value="XM_010507947.2"/>
</dbReference>
<evidence type="ECO:0000313" key="8">
    <source>
        <dbReference type="RefSeq" id="XP_010506249.1"/>
    </source>
</evidence>
<dbReference type="SUPFAM" id="SSF53955">
    <property type="entry name" value="Lysozyme-like"/>
    <property type="match status" value="1"/>
</dbReference>
<dbReference type="PROSITE" id="PS50941">
    <property type="entry name" value="CHIT_BIND_I_2"/>
    <property type="match status" value="1"/>
</dbReference>
<organism evidence="7 8">
    <name type="scientific">Camelina sativa</name>
    <name type="common">False flax</name>
    <name type="synonym">Myagrum sativum</name>
    <dbReference type="NCBI Taxonomy" id="90675"/>
    <lineage>
        <taxon>Eukaryota</taxon>
        <taxon>Viridiplantae</taxon>
        <taxon>Streptophyta</taxon>
        <taxon>Embryophyta</taxon>
        <taxon>Tracheophyta</taxon>
        <taxon>Spermatophyta</taxon>
        <taxon>Magnoliopsida</taxon>
        <taxon>eudicotyledons</taxon>
        <taxon>Gunneridae</taxon>
        <taxon>Pentapetalae</taxon>
        <taxon>rosids</taxon>
        <taxon>malvids</taxon>
        <taxon>Brassicales</taxon>
        <taxon>Brassicaceae</taxon>
        <taxon>Camelineae</taxon>
        <taxon>Camelina</taxon>
    </lineage>
</organism>
<feature type="disulfide bond" evidence="4">
    <location>
        <begin position="38"/>
        <end position="52"/>
    </location>
</feature>
<dbReference type="Proteomes" id="UP000694864">
    <property type="component" value="Chromosome 4"/>
</dbReference>
<sequence>MALIKVSSIFLVYLFGFYSQTAAQSSQILYCGCSPILCCSQLGYCGITDAYCGSGCRSGPCRRSRDPVDKIVTQQFFNDIISKASHGCDGKRFYTRESFLEAANATFDFTSSVTRLEIAAMFAHFTYVTEDFCHIEAVNGTSGDYCDDNNKQYPCAPGKSYHGRGPLQLSWNYNYGPCGQGLGLDLLRQPELVGSNATLAFKTGLWFWMNYARPVLSQGFGATIIAISGDDCHGGNSGAVDARIEQYRDYCKQLGVDPGVNLRC</sequence>
<dbReference type="InterPro" id="IPR018371">
    <property type="entry name" value="Chitin-binding_1_CS"/>
</dbReference>
<dbReference type="GeneID" id="104782887"/>
<keyword evidence="5" id="KW-0732">Signal</keyword>
<gene>
    <name evidence="8" type="primary">LOC104782887</name>
</gene>
<dbReference type="Gene3D" id="3.30.60.10">
    <property type="entry name" value="Endochitinase-like"/>
    <property type="match status" value="1"/>
</dbReference>
<dbReference type="CDD" id="cd00325">
    <property type="entry name" value="chitinase_GH19"/>
    <property type="match status" value="1"/>
</dbReference>
<dbReference type="Gene3D" id="3.30.20.10">
    <property type="entry name" value="Endochitinase, domain 2"/>
    <property type="match status" value="1"/>
</dbReference>
<dbReference type="Pfam" id="PF00187">
    <property type="entry name" value="Chitin_bind_1"/>
    <property type="match status" value="1"/>
</dbReference>
<evidence type="ECO:0000259" key="6">
    <source>
        <dbReference type="PROSITE" id="PS50941"/>
    </source>
</evidence>
<feature type="domain" description="Chitin-binding type-1" evidence="6">
    <location>
        <begin position="31"/>
        <end position="63"/>
    </location>
</feature>
<dbReference type="Gene3D" id="1.10.530.10">
    <property type="match status" value="1"/>
</dbReference>
<feature type="disulfide bond" evidence="4">
    <location>
        <begin position="33"/>
        <end position="45"/>
    </location>
</feature>
<reference evidence="7" key="1">
    <citation type="journal article" date="2014" name="Nat. Commun.">
        <title>The emerging biofuel crop Camelina sativa retains a highly undifferentiated hexaploid genome structure.</title>
        <authorList>
            <person name="Kagale S."/>
            <person name="Koh C."/>
            <person name="Nixon J."/>
            <person name="Bollina V."/>
            <person name="Clarke W.E."/>
            <person name="Tuteja R."/>
            <person name="Spillane C."/>
            <person name="Robinson S.J."/>
            <person name="Links M.G."/>
            <person name="Clarke C."/>
            <person name="Higgins E.E."/>
            <person name="Huebert T."/>
            <person name="Sharpe A.G."/>
            <person name="Parkin I.A."/>
        </authorList>
    </citation>
    <scope>NUCLEOTIDE SEQUENCE [LARGE SCALE GENOMIC DNA]</scope>
    <source>
        <strain evidence="7">cv. DH55</strain>
    </source>
</reference>
<name>A0ABM0YUY6_CAMSA</name>
<evidence type="ECO:0000256" key="1">
    <source>
        <dbReference type="ARBA" id="ARBA00009373"/>
    </source>
</evidence>
<dbReference type="InterPro" id="IPR023346">
    <property type="entry name" value="Lysozyme-like_dom_sf"/>
</dbReference>
<dbReference type="PROSITE" id="PS00026">
    <property type="entry name" value="CHIT_BIND_I_1"/>
    <property type="match status" value="1"/>
</dbReference>
<protein>
    <submittedName>
        <fullName evidence="8">Endochitinase At2g43590-like</fullName>
    </submittedName>
</protein>
<dbReference type="SUPFAM" id="SSF57016">
    <property type="entry name" value="Plant lectins/antimicrobial peptides"/>
    <property type="match status" value="1"/>
</dbReference>
<evidence type="ECO:0000256" key="4">
    <source>
        <dbReference type="PROSITE-ProRule" id="PRU00261"/>
    </source>
</evidence>
<dbReference type="InterPro" id="IPR001002">
    <property type="entry name" value="Chitin-bd_1"/>
</dbReference>
<dbReference type="PROSITE" id="PS00774">
    <property type="entry name" value="CHITINASE_19_2"/>
    <property type="match status" value="1"/>
</dbReference>
<keyword evidence="2 4" id="KW-0147">Chitin-binding</keyword>
<keyword evidence="7" id="KW-1185">Reference proteome</keyword>
<dbReference type="InterPro" id="IPR016283">
    <property type="entry name" value="Glyco_hydro_19"/>
</dbReference>
<dbReference type="SMART" id="SM00270">
    <property type="entry name" value="ChtBD1"/>
    <property type="match status" value="1"/>
</dbReference>
<feature type="chain" id="PRO_5045197067" evidence="5">
    <location>
        <begin position="24"/>
        <end position="264"/>
    </location>
</feature>
<evidence type="ECO:0000313" key="7">
    <source>
        <dbReference type="Proteomes" id="UP000694864"/>
    </source>
</evidence>
<comment type="similarity">
    <text evidence="1">Belongs to the glycosyl hydrolase 19 family. Chitinase class I subfamily.</text>
</comment>
<keyword evidence="3 4" id="KW-1015">Disulfide bond</keyword>
<evidence type="ECO:0000256" key="2">
    <source>
        <dbReference type="ARBA" id="ARBA00022669"/>
    </source>
</evidence>
<dbReference type="InterPro" id="IPR000726">
    <property type="entry name" value="Glyco_hydro_19_cat"/>
</dbReference>
<dbReference type="PANTHER" id="PTHR22595">
    <property type="entry name" value="CHITINASE-RELATED"/>
    <property type="match status" value="1"/>
</dbReference>